<organism evidence="8">
    <name type="scientific">Micromonas pusilla (strain CCMP1545)</name>
    <name type="common">Picoplanktonic green alga</name>
    <dbReference type="NCBI Taxonomy" id="564608"/>
    <lineage>
        <taxon>Eukaryota</taxon>
        <taxon>Viridiplantae</taxon>
        <taxon>Chlorophyta</taxon>
        <taxon>Mamiellophyceae</taxon>
        <taxon>Mamiellales</taxon>
        <taxon>Mamiellaceae</taxon>
        <taxon>Micromonas</taxon>
    </lineage>
</organism>
<dbReference type="GO" id="GO:1990140">
    <property type="term" value="C:molybdopterin synthase complex"/>
    <property type="evidence" value="ECO:0007669"/>
    <property type="project" value="UniProtKB-UniRule"/>
</dbReference>
<dbReference type="GeneID" id="9688493"/>
<keyword evidence="4 6" id="KW-0547">Nucleotide-binding</keyword>
<dbReference type="AlphaFoldDB" id="C1N4T5"/>
<feature type="modified residue" description="Glycyl adenylate; alternate" evidence="6">
    <location>
        <position position="84"/>
    </location>
</feature>
<dbReference type="NCBIfam" id="TIGR01682">
    <property type="entry name" value="moaD"/>
    <property type="match status" value="1"/>
</dbReference>
<keyword evidence="3 6" id="KW-0597">Phosphoprotein</keyword>
<accession>C1N4T5</accession>
<name>C1N4T5_MICPC</name>
<evidence type="ECO:0000256" key="6">
    <source>
        <dbReference type="HAMAP-Rule" id="MF_03051"/>
    </source>
</evidence>
<reference evidence="7 8" key="1">
    <citation type="journal article" date="2009" name="Science">
        <title>Green evolution and dynamic adaptations revealed by genomes of the marine picoeukaryotes Micromonas.</title>
        <authorList>
            <person name="Worden A.Z."/>
            <person name="Lee J.H."/>
            <person name="Mock T."/>
            <person name="Rouze P."/>
            <person name="Simmons M.P."/>
            <person name="Aerts A.L."/>
            <person name="Allen A.E."/>
            <person name="Cuvelier M.L."/>
            <person name="Derelle E."/>
            <person name="Everett M.V."/>
            <person name="Foulon E."/>
            <person name="Grimwood J."/>
            <person name="Gundlach H."/>
            <person name="Henrissat B."/>
            <person name="Napoli C."/>
            <person name="McDonald S.M."/>
            <person name="Parker M.S."/>
            <person name="Rombauts S."/>
            <person name="Salamov A."/>
            <person name="Von Dassow P."/>
            <person name="Badger J.H."/>
            <person name="Coutinho P.M."/>
            <person name="Demir E."/>
            <person name="Dubchak I."/>
            <person name="Gentemann C."/>
            <person name="Eikrem W."/>
            <person name="Gready J.E."/>
            <person name="John U."/>
            <person name="Lanier W."/>
            <person name="Lindquist E.A."/>
            <person name="Lucas S."/>
            <person name="Mayer K.F."/>
            <person name="Moreau H."/>
            <person name="Not F."/>
            <person name="Otillar R."/>
            <person name="Panaud O."/>
            <person name="Pangilinan J."/>
            <person name="Paulsen I."/>
            <person name="Piegu B."/>
            <person name="Poliakov A."/>
            <person name="Robbens S."/>
            <person name="Schmutz J."/>
            <person name="Toulza E."/>
            <person name="Wyss T."/>
            <person name="Zelensky A."/>
            <person name="Zhou K."/>
            <person name="Armbrust E.V."/>
            <person name="Bhattacharya D."/>
            <person name="Goodenough U.W."/>
            <person name="Van de Peer Y."/>
            <person name="Grigoriev I.V."/>
        </authorList>
    </citation>
    <scope>NUCLEOTIDE SEQUENCE [LARGE SCALE GENOMIC DNA]</scope>
    <source>
        <strain evidence="7 8">CCMP1545</strain>
    </source>
</reference>
<evidence type="ECO:0000256" key="3">
    <source>
        <dbReference type="ARBA" id="ARBA00022553"/>
    </source>
</evidence>
<dbReference type="Pfam" id="PF02597">
    <property type="entry name" value="ThiS"/>
    <property type="match status" value="1"/>
</dbReference>
<dbReference type="InterPro" id="IPR044672">
    <property type="entry name" value="MOCS2A"/>
</dbReference>
<dbReference type="EMBL" id="GG663747">
    <property type="protein sequence ID" value="EEH52787.1"/>
    <property type="molecule type" value="Genomic_DNA"/>
</dbReference>
<dbReference type="InterPro" id="IPR003749">
    <property type="entry name" value="ThiS/MoaD-like"/>
</dbReference>
<dbReference type="InterPro" id="IPR016155">
    <property type="entry name" value="Mopterin_synth/thiamin_S_b"/>
</dbReference>
<dbReference type="HAMAP" id="MF_03051">
    <property type="entry name" value="MOCS2A"/>
    <property type="match status" value="1"/>
</dbReference>
<evidence type="ECO:0000313" key="7">
    <source>
        <dbReference type="EMBL" id="EEH52787.1"/>
    </source>
</evidence>
<dbReference type="KEGG" id="mpp:MICPUCDRAFT_52674"/>
<dbReference type="Gene3D" id="3.10.20.30">
    <property type="match status" value="1"/>
</dbReference>
<dbReference type="CDD" id="cd00754">
    <property type="entry name" value="Ubl_MoaD"/>
    <property type="match status" value="1"/>
</dbReference>
<comment type="PTM">
    <text evidence="6">C-terminal thiocarboxylation occurs in 2 steps, it is first acyl-adenylated (-COAMP) via the hesA/moeB/thiF part of MOCS3, then thiocarboxylated (-COSH) via the rhodanese domain of MOCS3.</text>
</comment>
<feature type="modified residue" description="1-thioglycine; alternate" evidence="6">
    <location>
        <position position="84"/>
    </location>
</feature>
<dbReference type="GO" id="GO:1990133">
    <property type="term" value="C:molybdopterin adenylyltransferase complex"/>
    <property type="evidence" value="ECO:0007669"/>
    <property type="project" value="TreeGrafter"/>
</dbReference>
<comment type="subunit">
    <text evidence="6">Heterotetramer; composed of 2 small (MOCS2A) and 2 large (MOCS2B) subunits.</text>
</comment>
<dbReference type="FunFam" id="3.10.20.30:FF:000010">
    <property type="entry name" value="Molybdopterin synthase sulfur carrier subunit"/>
    <property type="match status" value="1"/>
</dbReference>
<dbReference type="eggNOG" id="KOG3474">
    <property type="taxonomic scope" value="Eukaryota"/>
</dbReference>
<dbReference type="GO" id="GO:0006777">
    <property type="term" value="P:Mo-molybdopterin cofactor biosynthetic process"/>
    <property type="evidence" value="ECO:0007669"/>
    <property type="project" value="UniProtKB-UniRule"/>
</dbReference>
<comment type="pathway">
    <text evidence="1 6">Cofactor biosynthesis; molybdopterin biosynthesis.</text>
</comment>
<dbReference type="OMA" id="DECHTDA"/>
<dbReference type="PANTHER" id="PTHR33359">
    <property type="entry name" value="MOLYBDOPTERIN SYNTHASE SULFUR CARRIER SUBUNIT"/>
    <property type="match status" value="1"/>
</dbReference>
<evidence type="ECO:0000256" key="1">
    <source>
        <dbReference type="ARBA" id="ARBA00005046"/>
    </source>
</evidence>
<gene>
    <name evidence="7" type="primary">CNX7</name>
    <name evidence="7" type="ORF">MICPUCDRAFT_52674</name>
</gene>
<dbReference type="Proteomes" id="UP000001876">
    <property type="component" value="Unassembled WGS sequence"/>
</dbReference>
<comment type="subcellular location">
    <subcellularLocation>
        <location evidence="6">Cytoplasm</location>
    </subcellularLocation>
</comment>
<dbReference type="InterPro" id="IPR028887">
    <property type="entry name" value="MOCS2A_euk"/>
</dbReference>
<evidence type="ECO:0000256" key="2">
    <source>
        <dbReference type="ARBA" id="ARBA00022490"/>
    </source>
</evidence>
<sequence length="84" mass="9143">MPRIKVLYFARAREVTGGLADETHDLPDDECHTDALRLALVAKHPGLESVLRTAVFAVNQEYSDGRVSLSERDEVAVIPPISGG</sequence>
<evidence type="ECO:0000313" key="8">
    <source>
        <dbReference type="Proteomes" id="UP000001876"/>
    </source>
</evidence>
<dbReference type="OrthoDB" id="5531344at2759"/>
<dbReference type="GO" id="GO:0000166">
    <property type="term" value="F:nucleotide binding"/>
    <property type="evidence" value="ECO:0007669"/>
    <property type="project" value="UniProtKB-KW"/>
</dbReference>
<comment type="similarity">
    <text evidence="6">Belongs to the MoaD family. MOCS2A subfamily.</text>
</comment>
<evidence type="ECO:0000256" key="4">
    <source>
        <dbReference type="ARBA" id="ARBA00022741"/>
    </source>
</evidence>
<dbReference type="PANTHER" id="PTHR33359:SF1">
    <property type="entry name" value="MOLYBDOPTERIN SYNTHASE SULFUR CARRIER SUBUNIT"/>
    <property type="match status" value="1"/>
</dbReference>
<dbReference type="UniPathway" id="UPA00344"/>
<proteinExistence type="inferred from homology"/>
<keyword evidence="8" id="KW-1185">Reference proteome</keyword>
<dbReference type="InterPro" id="IPR012675">
    <property type="entry name" value="Beta-grasp_dom_sf"/>
</dbReference>
<dbReference type="STRING" id="564608.C1N4T5"/>
<keyword evidence="5 6" id="KW-0501">Molybdenum cofactor biosynthesis</keyword>
<protein>
    <recommendedName>
        <fullName evidence="6">Molybdopterin synthase sulfur carrier subunit</fullName>
    </recommendedName>
    <alternativeName>
        <fullName evidence="6">Molybdenum cofactor synthesis protein 2 small subunit</fullName>
    </alternativeName>
    <alternativeName>
        <fullName evidence="6">Molybdenum cofactor synthesis protein 2A</fullName>
        <shortName evidence="6">MOCS2A</shortName>
    </alternativeName>
    <alternativeName>
        <fullName evidence="6">Sulfur carrier protein MOCS2A</fullName>
    </alternativeName>
</protein>
<comment type="function">
    <text evidence="6">Acts as a sulfur carrier required for molybdopterin biosynthesis. Component of the molybdopterin synthase complex that catalyzes the conversion of precursor Z into molybdopterin by mediating the incorporation of 2 sulfur atoms into precursor Z to generate a dithiolene group. In the complex, serves as sulfur donor by being thiocarboxylated (-COSH) at its C-terminus by MOCS3. After interaction with MOCS2B, the sulfur is then transferred to precursor Z to form molybdopterin.</text>
</comment>
<dbReference type="GO" id="GO:0030366">
    <property type="term" value="F:molybdopterin synthase activity"/>
    <property type="evidence" value="ECO:0007669"/>
    <property type="project" value="UniProtKB-UniRule"/>
</dbReference>
<keyword evidence="2 6" id="KW-0963">Cytoplasm</keyword>
<evidence type="ECO:0000256" key="5">
    <source>
        <dbReference type="ARBA" id="ARBA00023150"/>
    </source>
</evidence>
<dbReference type="SUPFAM" id="SSF54285">
    <property type="entry name" value="MoaD/ThiS"/>
    <property type="match status" value="1"/>
</dbReference>
<dbReference type="RefSeq" id="XP_003062848.1">
    <property type="nucleotide sequence ID" value="XM_003062802.1"/>
</dbReference>